<protein>
    <submittedName>
        <fullName evidence="1">Uncharacterized protein</fullName>
    </submittedName>
</protein>
<dbReference type="Proteomes" id="UP000010846">
    <property type="component" value="Chromosome"/>
</dbReference>
<name>L0I998_HALRX</name>
<sequence length="63" mass="7072">MSRVLEPPETWLPSERLVTMIRNTPPRQKRLASGLHNQRLHCSITLSGLSEVGSIDAVYSEGR</sequence>
<dbReference type="EMBL" id="CP003050">
    <property type="protein sequence ID" value="AGB15388.1"/>
    <property type="molecule type" value="Genomic_DNA"/>
</dbReference>
<gene>
    <name evidence="1" type="ordered locus">Halru_0762</name>
</gene>
<reference evidence="1" key="1">
    <citation type="submission" date="2011-09" db="EMBL/GenBank/DDBJ databases">
        <title>Complete sequence of Halovivax ruber XH-70.</title>
        <authorList>
            <consortium name="US DOE Joint Genome Institute"/>
            <person name="Lucas S."/>
            <person name="Han J."/>
            <person name="Lapidus A."/>
            <person name="Cheng J.-F."/>
            <person name="Goodwin L."/>
            <person name="Pitluck S."/>
            <person name="Peters L."/>
            <person name="Mikhailova N."/>
            <person name="Davenport K."/>
            <person name="Detter J.C."/>
            <person name="Han C."/>
            <person name="Tapia R."/>
            <person name="Land M."/>
            <person name="Hauser L."/>
            <person name="Kyrpides N."/>
            <person name="Ivanova N."/>
            <person name="Pagani I."/>
            <person name="Sproer C."/>
            <person name="Anderson I."/>
            <person name="Woyke T."/>
        </authorList>
    </citation>
    <scope>NUCLEOTIDE SEQUENCE</scope>
    <source>
        <strain evidence="1">XH-70</strain>
    </source>
</reference>
<organism evidence="1 2">
    <name type="scientific">Halovivax ruber (strain DSM 18193 / JCM 13892 / XH-70)</name>
    <dbReference type="NCBI Taxonomy" id="797302"/>
    <lineage>
        <taxon>Archaea</taxon>
        <taxon>Methanobacteriati</taxon>
        <taxon>Methanobacteriota</taxon>
        <taxon>Stenosarchaea group</taxon>
        <taxon>Halobacteria</taxon>
        <taxon>Halobacteriales</taxon>
        <taxon>Natrialbaceae</taxon>
        <taxon>Halovivax</taxon>
    </lineage>
</organism>
<dbReference type="STRING" id="797302.Halru_0762"/>
<proteinExistence type="predicted"/>
<dbReference type="AlphaFoldDB" id="L0I998"/>
<dbReference type="HOGENOM" id="CLU_2874995_0_0_2"/>
<accession>L0I998</accession>
<evidence type="ECO:0000313" key="2">
    <source>
        <dbReference type="Proteomes" id="UP000010846"/>
    </source>
</evidence>
<evidence type="ECO:0000313" key="1">
    <source>
        <dbReference type="EMBL" id="AGB15388.1"/>
    </source>
</evidence>
<dbReference type="KEGG" id="hru:Halru_0762"/>
<keyword evidence="2" id="KW-1185">Reference proteome</keyword>